<proteinExistence type="predicted"/>
<keyword evidence="3" id="KW-1185">Reference proteome</keyword>
<dbReference type="Proteomes" id="UP000252792">
    <property type="component" value="Unassembled WGS sequence"/>
</dbReference>
<comment type="caution">
    <text evidence="2">The sequence shown here is derived from an EMBL/GenBank/DDBJ whole genome shotgun (WGS) entry which is preliminary data.</text>
</comment>
<accession>A0A366J2J5</accession>
<organism evidence="2 3">
    <name type="scientific">Marinomonas rhizomae</name>
    <dbReference type="NCBI Taxonomy" id="491948"/>
    <lineage>
        <taxon>Bacteria</taxon>
        <taxon>Pseudomonadati</taxon>
        <taxon>Pseudomonadota</taxon>
        <taxon>Gammaproteobacteria</taxon>
        <taxon>Oceanospirillales</taxon>
        <taxon>Oceanospirillaceae</taxon>
        <taxon>Marinomonas</taxon>
    </lineage>
</organism>
<evidence type="ECO:0000256" key="1">
    <source>
        <dbReference type="SAM" id="MobiDB-lite"/>
    </source>
</evidence>
<dbReference type="AlphaFoldDB" id="A0A366J2J5"/>
<name>A0A366J2J5_9GAMM</name>
<feature type="compositionally biased region" description="Basic and acidic residues" evidence="1">
    <location>
        <begin position="1"/>
        <end position="10"/>
    </location>
</feature>
<dbReference type="EMBL" id="QNSE01000011">
    <property type="protein sequence ID" value="RBP80539.1"/>
    <property type="molecule type" value="Genomic_DNA"/>
</dbReference>
<evidence type="ECO:0000313" key="2">
    <source>
        <dbReference type="EMBL" id="RBP80539.1"/>
    </source>
</evidence>
<feature type="compositionally biased region" description="Polar residues" evidence="1">
    <location>
        <begin position="14"/>
        <end position="29"/>
    </location>
</feature>
<reference evidence="2 3" key="1">
    <citation type="submission" date="2018-06" db="EMBL/GenBank/DDBJ databases">
        <title>Genomic Encyclopedia of Type Strains, Phase III (KMG-III): the genomes of soil and plant-associated and newly described type strains.</title>
        <authorList>
            <person name="Whitman W."/>
        </authorList>
    </citation>
    <scope>NUCLEOTIDE SEQUENCE [LARGE SCALE GENOMIC DNA]</scope>
    <source>
        <strain evidence="2 3">CECT 7377</strain>
    </source>
</reference>
<dbReference type="InterPro" id="IPR021333">
    <property type="entry name" value="DUF2946"/>
</dbReference>
<evidence type="ECO:0000313" key="3">
    <source>
        <dbReference type="Proteomes" id="UP000252792"/>
    </source>
</evidence>
<dbReference type="Pfam" id="PF11162">
    <property type="entry name" value="DUF2946"/>
    <property type="match status" value="1"/>
</dbReference>
<feature type="region of interest" description="Disordered" evidence="1">
    <location>
        <begin position="1"/>
        <end position="38"/>
    </location>
</feature>
<sequence length="104" mass="11834">MNMHSGEHKHANMLSEQESSKQPPLNSAKVSHHEHHDHGENANLLEACGYCSLLFHLNWIDAKTFELIPLNQSRYPDIVTTTISHKYHVPFSSIQPRAPPVIFV</sequence>
<gene>
    <name evidence="2" type="ORF">DFP80_11162</name>
</gene>
<protein>
    <submittedName>
        <fullName evidence="2">DUF2946 family protein</fullName>
    </submittedName>
</protein>